<name>A0ABU6WJG8_9FABA</name>
<keyword evidence="2" id="KW-1185">Reference proteome</keyword>
<evidence type="ECO:0000313" key="1">
    <source>
        <dbReference type="EMBL" id="MED6185036.1"/>
    </source>
</evidence>
<proteinExistence type="predicted"/>
<dbReference type="EMBL" id="JASCZI010181634">
    <property type="protein sequence ID" value="MED6185036.1"/>
    <property type="molecule type" value="Genomic_DNA"/>
</dbReference>
<reference evidence="1 2" key="1">
    <citation type="journal article" date="2023" name="Plants (Basel)">
        <title>Bridging the Gap: Combining Genomics and Transcriptomics Approaches to Understand Stylosanthes scabra, an Orphan Legume from the Brazilian Caatinga.</title>
        <authorList>
            <person name="Ferreira-Neto J.R.C."/>
            <person name="da Silva M.D."/>
            <person name="Binneck E."/>
            <person name="de Melo N.F."/>
            <person name="da Silva R.H."/>
            <person name="de Melo A.L.T.M."/>
            <person name="Pandolfi V."/>
            <person name="Bustamante F.O."/>
            <person name="Brasileiro-Vidal A.C."/>
            <person name="Benko-Iseppon A.M."/>
        </authorList>
    </citation>
    <scope>NUCLEOTIDE SEQUENCE [LARGE SCALE GENOMIC DNA]</scope>
    <source>
        <tissue evidence="1">Leaves</tissue>
    </source>
</reference>
<evidence type="ECO:0000313" key="2">
    <source>
        <dbReference type="Proteomes" id="UP001341840"/>
    </source>
</evidence>
<accession>A0ABU6WJG8</accession>
<comment type="caution">
    <text evidence="1">The sequence shown here is derived from an EMBL/GenBank/DDBJ whole genome shotgun (WGS) entry which is preliminary data.</text>
</comment>
<gene>
    <name evidence="1" type="ORF">PIB30_053119</name>
</gene>
<organism evidence="1 2">
    <name type="scientific">Stylosanthes scabra</name>
    <dbReference type="NCBI Taxonomy" id="79078"/>
    <lineage>
        <taxon>Eukaryota</taxon>
        <taxon>Viridiplantae</taxon>
        <taxon>Streptophyta</taxon>
        <taxon>Embryophyta</taxon>
        <taxon>Tracheophyta</taxon>
        <taxon>Spermatophyta</taxon>
        <taxon>Magnoliopsida</taxon>
        <taxon>eudicotyledons</taxon>
        <taxon>Gunneridae</taxon>
        <taxon>Pentapetalae</taxon>
        <taxon>rosids</taxon>
        <taxon>fabids</taxon>
        <taxon>Fabales</taxon>
        <taxon>Fabaceae</taxon>
        <taxon>Papilionoideae</taxon>
        <taxon>50 kb inversion clade</taxon>
        <taxon>dalbergioids sensu lato</taxon>
        <taxon>Dalbergieae</taxon>
        <taxon>Pterocarpus clade</taxon>
        <taxon>Stylosanthes</taxon>
    </lineage>
</organism>
<sequence length="76" mass="9018">MAHVDLELTGRRYTWYGGRSCSRIDRVLVDPEWLSKYEDMSLKRLNRYLRIPLGANPKRVSTWKPVIQKVDERLKG</sequence>
<dbReference type="SUPFAM" id="SSF56219">
    <property type="entry name" value="DNase I-like"/>
    <property type="match status" value="1"/>
</dbReference>
<dbReference type="InterPro" id="IPR036691">
    <property type="entry name" value="Endo/exonu/phosph_ase_sf"/>
</dbReference>
<protein>
    <submittedName>
        <fullName evidence="1">Uncharacterized protein</fullName>
    </submittedName>
</protein>
<dbReference type="Proteomes" id="UP001341840">
    <property type="component" value="Unassembled WGS sequence"/>
</dbReference>